<evidence type="ECO:0000256" key="7">
    <source>
        <dbReference type="ARBA" id="ARBA00022824"/>
    </source>
</evidence>
<feature type="transmembrane region" description="Helical" evidence="12">
    <location>
        <begin position="275"/>
        <end position="294"/>
    </location>
</feature>
<evidence type="ECO:0000259" key="13">
    <source>
        <dbReference type="Pfam" id="PF23860"/>
    </source>
</evidence>
<comment type="caution">
    <text evidence="15">The sequence shown here is derived from an EMBL/GenBank/DDBJ whole genome shotgun (WGS) entry which is preliminary data.</text>
</comment>
<evidence type="ECO:0000256" key="3">
    <source>
        <dbReference type="ARBA" id="ARBA00004922"/>
    </source>
</evidence>
<dbReference type="Pfam" id="PF23860">
    <property type="entry name" value="Ribophorin_II_3rd"/>
    <property type="match status" value="1"/>
</dbReference>
<dbReference type="GO" id="GO:0008250">
    <property type="term" value="C:oligosaccharyltransferase complex"/>
    <property type="evidence" value="ECO:0007669"/>
    <property type="project" value="InterPro"/>
</dbReference>
<evidence type="ECO:0000256" key="5">
    <source>
        <dbReference type="ARBA" id="ARBA00022692"/>
    </source>
</evidence>
<dbReference type="Pfam" id="PF25147">
    <property type="entry name" value="Ribophorin_II_C"/>
    <property type="match status" value="1"/>
</dbReference>
<dbReference type="InterPro" id="IPR056790">
    <property type="entry name" value="Ribophorin_II_C"/>
</dbReference>
<comment type="similarity">
    <text evidence="4">Belongs to the SWP1 family.</text>
</comment>
<reference evidence="15 16" key="1">
    <citation type="journal article" date="2013" name="Nat. Commun.">
        <title>The evolution and pathogenic mechanisms of the rice sheath blight pathogen.</title>
        <authorList>
            <person name="Zheng A."/>
            <person name="Lin R."/>
            <person name="Xu L."/>
            <person name="Qin P."/>
            <person name="Tang C."/>
            <person name="Ai P."/>
            <person name="Zhang D."/>
            <person name="Liu Y."/>
            <person name="Sun Z."/>
            <person name="Feng H."/>
            <person name="Wang Y."/>
            <person name="Chen Y."/>
            <person name="Liang X."/>
            <person name="Fu R."/>
            <person name="Li Q."/>
            <person name="Zhang J."/>
            <person name="Yu X."/>
            <person name="Xie Z."/>
            <person name="Ding L."/>
            <person name="Guan P."/>
            <person name="Tang J."/>
            <person name="Liang Y."/>
            <person name="Wang S."/>
            <person name="Deng Q."/>
            <person name="Li S."/>
            <person name="Zhu J."/>
            <person name="Wang L."/>
            <person name="Liu H."/>
            <person name="Li P."/>
        </authorList>
    </citation>
    <scope>NUCLEOTIDE SEQUENCE [LARGE SCALE GENOMIC DNA]</scope>
    <source>
        <strain evidence="16">AG-1 IA</strain>
    </source>
</reference>
<feature type="transmembrane region" description="Helical" evidence="12">
    <location>
        <begin position="194"/>
        <end position="216"/>
    </location>
</feature>
<evidence type="ECO:0000256" key="12">
    <source>
        <dbReference type="SAM" id="Phobius"/>
    </source>
</evidence>
<feature type="transmembrane region" description="Helical" evidence="12">
    <location>
        <begin position="248"/>
        <end position="268"/>
    </location>
</feature>
<keyword evidence="5 12" id="KW-0812">Transmembrane</keyword>
<comment type="function">
    <text evidence="1">Subunit of the oligosaccharyl transferase (OST) complex that catalyzes the initial transfer of a defined glycan (Glc(3)Man(9)GlcNAc(2) in eukaryotes) from the lipid carrier dolichol-pyrophosphate to an asparagine residue within an Asn-X-Ser/Thr consensus motif in nascent polypeptide chains, the first step in protein N-glycosylation. N-glycosylation occurs cotranslationally and the complex associates with the Sec61 complex at the channel-forming translocon complex that mediates protein translocation across the endoplasmic reticulum (ER). All subunits are required for a maximal enzyme activity.</text>
</comment>
<dbReference type="AlphaFoldDB" id="L8WXI0"/>
<feature type="domain" description="Ribophorin II third" evidence="13">
    <location>
        <begin position="72"/>
        <end position="115"/>
    </location>
</feature>
<dbReference type="OrthoDB" id="432292at2759"/>
<dbReference type="EMBL" id="AFRT01001043">
    <property type="protein sequence ID" value="ELU41532.1"/>
    <property type="molecule type" value="Genomic_DNA"/>
</dbReference>
<evidence type="ECO:0000313" key="15">
    <source>
        <dbReference type="EMBL" id="ELU41532.1"/>
    </source>
</evidence>
<keyword evidence="15" id="KW-0808">Transferase</keyword>
<keyword evidence="7" id="KW-0256">Endoplasmic reticulum</keyword>
<evidence type="ECO:0000259" key="14">
    <source>
        <dbReference type="Pfam" id="PF25147"/>
    </source>
</evidence>
<protein>
    <recommendedName>
        <fullName evidence="11">Ribophorin II</fullName>
    </recommendedName>
    <alternativeName>
        <fullName evidence="10">Ribophorin-2</fullName>
    </alternativeName>
</protein>
<gene>
    <name evidence="15" type="ORF">AG1IA_04433</name>
</gene>
<keyword evidence="6" id="KW-0732">Signal</keyword>
<dbReference type="PANTHER" id="PTHR12640">
    <property type="entry name" value="RIBOPHORIN II"/>
    <property type="match status" value="1"/>
</dbReference>
<sequence>MPEPTPLHVIWLRVDPVAEKHITMLPQLRWLFIQALALQATALSLKGPKFAVTSAKASIVRAETIELDGPLTTVTVGKSENLRVSFTVLGDDGNPVRPHQAFLRMVDEKSGEEGIQPVKVGKDGKGKVEIVGQSPAFNNAISDIIWVRSRLHNLDVRLIYGILPVTPHAQEKHYAPQPLIAHKFNPEPSQPPKVVSATFAAIALAPWLVLAGLVGLTPSRHTWSLTFPGIQLSQISTPLNTSTKALSYTGPFLSLLFALEGLLFVYWLKLRLFQVLTYGVILAVMAAGAGKRALAWKSTATK</sequence>
<feature type="domain" description="Ribophorin II C-terminal" evidence="14">
    <location>
        <begin position="184"/>
        <end position="295"/>
    </location>
</feature>
<dbReference type="STRING" id="983506.L8WXI0"/>
<evidence type="ECO:0000313" key="16">
    <source>
        <dbReference type="Proteomes" id="UP000011668"/>
    </source>
</evidence>
<dbReference type="InterPro" id="IPR008814">
    <property type="entry name" value="Swp1"/>
</dbReference>
<organism evidence="15 16">
    <name type="scientific">Thanatephorus cucumeris (strain AG1-IA)</name>
    <name type="common">Rice sheath blight fungus</name>
    <name type="synonym">Rhizoctonia solani</name>
    <dbReference type="NCBI Taxonomy" id="983506"/>
    <lineage>
        <taxon>Eukaryota</taxon>
        <taxon>Fungi</taxon>
        <taxon>Dikarya</taxon>
        <taxon>Basidiomycota</taxon>
        <taxon>Agaricomycotina</taxon>
        <taxon>Agaricomycetes</taxon>
        <taxon>Cantharellales</taxon>
        <taxon>Ceratobasidiaceae</taxon>
        <taxon>Rhizoctonia</taxon>
        <taxon>Rhizoctonia solani AG-1</taxon>
    </lineage>
</organism>
<evidence type="ECO:0000256" key="8">
    <source>
        <dbReference type="ARBA" id="ARBA00022989"/>
    </source>
</evidence>
<dbReference type="PANTHER" id="PTHR12640:SF0">
    <property type="entry name" value="DOLICHYL-DIPHOSPHOOLIGOSACCHARIDE--PROTEIN GLYCOSYLTRANSFERASE SUBUNIT 2"/>
    <property type="match status" value="1"/>
</dbReference>
<evidence type="ECO:0000256" key="9">
    <source>
        <dbReference type="ARBA" id="ARBA00023136"/>
    </source>
</evidence>
<dbReference type="UniPathway" id="UPA00378"/>
<dbReference type="GO" id="GO:0016740">
    <property type="term" value="F:transferase activity"/>
    <property type="evidence" value="ECO:0007669"/>
    <property type="project" value="UniProtKB-KW"/>
</dbReference>
<dbReference type="Proteomes" id="UP000011668">
    <property type="component" value="Unassembled WGS sequence"/>
</dbReference>
<keyword evidence="8 12" id="KW-1133">Transmembrane helix</keyword>
<comment type="pathway">
    <text evidence="3">Protein modification; protein glycosylation.</text>
</comment>
<proteinExistence type="inferred from homology"/>
<keyword evidence="16" id="KW-1185">Reference proteome</keyword>
<evidence type="ECO:0000256" key="10">
    <source>
        <dbReference type="ARBA" id="ARBA00030078"/>
    </source>
</evidence>
<evidence type="ECO:0000256" key="11">
    <source>
        <dbReference type="ARBA" id="ARBA00032139"/>
    </source>
</evidence>
<name>L8WXI0_THACA</name>
<keyword evidence="9 12" id="KW-0472">Membrane</keyword>
<dbReference type="HOGENOM" id="CLU_051361_1_1_1"/>
<evidence type="ECO:0000256" key="4">
    <source>
        <dbReference type="ARBA" id="ARBA00009038"/>
    </source>
</evidence>
<comment type="subcellular location">
    <subcellularLocation>
        <location evidence="2">Endoplasmic reticulum membrane</location>
        <topology evidence="2">Multi-pass membrane protein</topology>
    </subcellularLocation>
</comment>
<dbReference type="InterPro" id="IPR055374">
    <property type="entry name" value="Ribophorin_II_3rd"/>
</dbReference>
<accession>L8WXI0</accession>
<dbReference type="GO" id="GO:0006487">
    <property type="term" value="P:protein N-linked glycosylation"/>
    <property type="evidence" value="ECO:0007669"/>
    <property type="project" value="TreeGrafter"/>
</dbReference>
<evidence type="ECO:0000256" key="6">
    <source>
        <dbReference type="ARBA" id="ARBA00022729"/>
    </source>
</evidence>
<evidence type="ECO:0000256" key="2">
    <source>
        <dbReference type="ARBA" id="ARBA00004477"/>
    </source>
</evidence>
<evidence type="ECO:0000256" key="1">
    <source>
        <dbReference type="ARBA" id="ARBA00002791"/>
    </source>
</evidence>